<organism evidence="2 3">
    <name type="scientific">Fusobacterium varium ATCC 27725</name>
    <dbReference type="NCBI Taxonomy" id="469618"/>
    <lineage>
        <taxon>Bacteria</taxon>
        <taxon>Fusobacteriati</taxon>
        <taxon>Fusobacteriota</taxon>
        <taxon>Fusobacteriia</taxon>
        <taxon>Fusobacteriales</taxon>
        <taxon>Fusobacteriaceae</taxon>
        <taxon>Fusobacterium</taxon>
    </lineage>
</organism>
<dbReference type="Proteomes" id="UP000241238">
    <property type="component" value="Chromosome"/>
</dbReference>
<proteinExistence type="predicted"/>
<sequence length="375" mass="44424">MKLLYFVPMEIKEFDGISKKILYQVAALKKLGVEVEICCEKIEYNKIFRKIFNTNITLEKSVGNIMTKQLLYYKYEKTLKYIFENNFEIVYIRYVYMANPCFIKFLKKIKEKNIKVILEVPTYPYDKELVHKDIIRQIKYFIERKYRDKMCNYVDKIITFSDDDEIFGIKTIKISNGIDPNEIPIIDKNVKKSINEINFIGVAGIAFWHGFDRFILSMVEYYKNNPKEIIKFHIVGDGDKEVVNNLKKLVKENKLEDYVTFYGYKSGKKLDDIYNDSDIAIGSLGFFRTGDIMGSTLKVREYCARGIPFIIGYKDISLNKELKFYYEVSNDETLLDLNKILEWYENLNVKSEEIRKFAIENLSWDKQIKIILENI</sequence>
<reference evidence="3" key="1">
    <citation type="journal article" date="2018" name="MSphere">
        <title>Fusobacterium Genomics Using MinION and Illumina Sequencing Enables Genome Completion and Correction.</title>
        <authorList>
            <person name="Todd S.M."/>
            <person name="Settlage R.E."/>
            <person name="Lahmers K.K."/>
            <person name="Slade D.J."/>
        </authorList>
    </citation>
    <scope>NUCLEOTIDE SEQUENCE [LARGE SCALE GENOMIC DNA]</scope>
    <source>
        <strain evidence="3">ATCC 27725</strain>
    </source>
</reference>
<dbReference type="EMBL" id="CP028103">
    <property type="protein sequence ID" value="AVQ31578.1"/>
    <property type="molecule type" value="Genomic_DNA"/>
</dbReference>
<dbReference type="RefSeq" id="WP_005947826.1">
    <property type="nucleotide sequence ID" value="NZ_CP028103.1"/>
</dbReference>
<dbReference type="InterPro" id="IPR001296">
    <property type="entry name" value="Glyco_trans_1"/>
</dbReference>
<dbReference type="GeneID" id="77468369"/>
<evidence type="ECO:0000313" key="3">
    <source>
        <dbReference type="Proteomes" id="UP000241238"/>
    </source>
</evidence>
<feature type="domain" description="Glycosyl transferase family 1" evidence="1">
    <location>
        <begin position="198"/>
        <end position="310"/>
    </location>
</feature>
<name>A0ABN5JKM4_FUSVA</name>
<accession>A0ABN5JKM4</accession>
<dbReference type="Gene3D" id="3.40.50.2000">
    <property type="entry name" value="Glycogen Phosphorylase B"/>
    <property type="match status" value="2"/>
</dbReference>
<dbReference type="SUPFAM" id="SSF53756">
    <property type="entry name" value="UDP-Glycosyltransferase/glycogen phosphorylase"/>
    <property type="match status" value="1"/>
</dbReference>
<protein>
    <submittedName>
        <fullName evidence="2">Glycosyltransferase family 1 protein</fullName>
    </submittedName>
</protein>
<evidence type="ECO:0000259" key="1">
    <source>
        <dbReference type="Pfam" id="PF00534"/>
    </source>
</evidence>
<keyword evidence="3" id="KW-1185">Reference proteome</keyword>
<gene>
    <name evidence="2" type="ORF">C4N18_10230</name>
</gene>
<evidence type="ECO:0000313" key="2">
    <source>
        <dbReference type="EMBL" id="AVQ31578.1"/>
    </source>
</evidence>
<dbReference type="Pfam" id="PF00534">
    <property type="entry name" value="Glycos_transf_1"/>
    <property type="match status" value="1"/>
</dbReference>